<dbReference type="Proteomes" id="UP000067111">
    <property type="component" value="Unassembled WGS sequence"/>
</dbReference>
<accession>A0A0X7K134</accession>
<gene>
    <name evidence="1" type="ORF">AWV77_18380</name>
</gene>
<protein>
    <submittedName>
        <fullName evidence="1">Uncharacterized protein</fullName>
    </submittedName>
</protein>
<sequence length="65" mass="7582">MSKDGKADLLATWRRMLQEPELYLDPEELYDILIGMANTLERERVISTEEWLQLVRDASTLLVDS</sequence>
<organism evidence="1 2">
    <name type="scientific">Pseudomonas palleroniana</name>
    <dbReference type="NCBI Taxonomy" id="191390"/>
    <lineage>
        <taxon>Bacteria</taxon>
        <taxon>Pseudomonadati</taxon>
        <taxon>Pseudomonadota</taxon>
        <taxon>Gammaproteobacteria</taxon>
        <taxon>Pseudomonadales</taxon>
        <taxon>Pseudomonadaceae</taxon>
        <taxon>Pseudomonas</taxon>
    </lineage>
</organism>
<evidence type="ECO:0000313" key="2">
    <source>
        <dbReference type="Proteomes" id="UP000067111"/>
    </source>
</evidence>
<comment type="caution">
    <text evidence="1">The sequence shown here is derived from an EMBL/GenBank/DDBJ whole genome shotgun (WGS) entry which is preliminary data.</text>
</comment>
<name>A0A0X7K134_9PSED</name>
<evidence type="ECO:0000313" key="1">
    <source>
        <dbReference type="EMBL" id="KWU49367.1"/>
    </source>
</evidence>
<proteinExistence type="predicted"/>
<dbReference type="EMBL" id="LRMR01000026">
    <property type="protein sequence ID" value="KWU49367.1"/>
    <property type="molecule type" value="Genomic_DNA"/>
</dbReference>
<dbReference type="RefSeq" id="WP_060755615.1">
    <property type="nucleotide sequence ID" value="NZ_LRMR01000026.1"/>
</dbReference>
<reference evidence="2" key="1">
    <citation type="submission" date="2016-01" db="EMBL/GenBank/DDBJ databases">
        <authorList>
            <person name="Gamez R.M."/>
            <person name="Rodriguez F."/>
            <person name="Bernal J.F."/>
            <person name="Agarwala R."/>
            <person name="Landsman D."/>
            <person name="Marino-Ramirez L."/>
        </authorList>
    </citation>
    <scope>NUCLEOTIDE SEQUENCE [LARGE SCALE GENOMIC DNA]</scope>
    <source>
        <strain evidence="2">Ps006</strain>
    </source>
</reference>
<dbReference type="AlphaFoldDB" id="A0A0X7K134"/>